<dbReference type="Pfam" id="PF08327">
    <property type="entry name" value="AHSA1"/>
    <property type="match status" value="1"/>
</dbReference>
<reference evidence="4" key="2">
    <citation type="submission" date="2020-01" db="EMBL/GenBank/DDBJ databases">
        <authorList>
            <person name="Algora L."/>
            <person name="Schniete J.K."/>
            <person name="MacFadyen A."/>
            <person name="Hoskisson P.A."/>
            <person name="Hunter I.S."/>
            <person name="Herron P.R."/>
        </authorList>
    </citation>
    <scope>NUCLEOTIDE SEQUENCE</scope>
    <source>
        <strain evidence="4">ATCC 10970</strain>
    </source>
</reference>
<gene>
    <name evidence="4" type="ORF">SRIM_018025</name>
</gene>
<comment type="similarity">
    <text evidence="1">Belongs to the AHA1 family.</text>
</comment>
<dbReference type="InterPro" id="IPR013538">
    <property type="entry name" value="ASHA1/2-like_C"/>
</dbReference>
<proteinExistence type="inferred from homology"/>
<evidence type="ECO:0000256" key="2">
    <source>
        <dbReference type="SAM" id="MobiDB-lite"/>
    </source>
</evidence>
<dbReference type="Gene3D" id="3.30.530.20">
    <property type="match status" value="1"/>
</dbReference>
<evidence type="ECO:0000256" key="1">
    <source>
        <dbReference type="ARBA" id="ARBA00006817"/>
    </source>
</evidence>
<dbReference type="AlphaFoldDB" id="A0A8A1UNY7"/>
<dbReference type="Proteomes" id="UP000011074">
    <property type="component" value="Chromosome"/>
</dbReference>
<feature type="region of interest" description="Disordered" evidence="2">
    <location>
        <begin position="1"/>
        <end position="20"/>
    </location>
</feature>
<dbReference type="RefSeq" id="WP_100246611.1">
    <property type="nucleotide sequence ID" value="NZ_CP048261.1"/>
</dbReference>
<dbReference type="SUPFAM" id="SSF55961">
    <property type="entry name" value="Bet v1-like"/>
    <property type="match status" value="1"/>
</dbReference>
<organism evidence="4 5">
    <name type="scientific">Streptomyces rimosus subsp. rimosus (strain ATCC 10970 / DSM 40260 / JCM 4667 / NRRL 2234)</name>
    <dbReference type="NCBI Taxonomy" id="1265868"/>
    <lineage>
        <taxon>Bacteria</taxon>
        <taxon>Bacillati</taxon>
        <taxon>Actinomycetota</taxon>
        <taxon>Actinomycetes</taxon>
        <taxon>Kitasatosporales</taxon>
        <taxon>Streptomycetaceae</taxon>
        <taxon>Streptomyces</taxon>
    </lineage>
</organism>
<name>A0A8A1UNY7_STRR1</name>
<reference evidence="4" key="1">
    <citation type="submission" date="2012-12" db="EMBL/GenBank/DDBJ databases">
        <authorList>
            <person name="Pethick F.E."/>
            <person name="MacFadyen A.C."/>
            <person name="Tang Z."/>
            <person name="Sangal V."/>
            <person name="Tze-Tze L."/>
            <person name="Chu J."/>
            <person name="Guo M."/>
            <person name="Kirby R."/>
            <person name="Hoskisson P.A."/>
            <person name="Herron P.R."/>
            <person name="Hunter I.S."/>
        </authorList>
    </citation>
    <scope>NUCLEOTIDE SEQUENCE</scope>
    <source>
        <strain evidence="4">ATCC 10970</strain>
    </source>
</reference>
<evidence type="ECO:0000313" key="4">
    <source>
        <dbReference type="EMBL" id="QST81807.1"/>
    </source>
</evidence>
<evidence type="ECO:0000259" key="3">
    <source>
        <dbReference type="Pfam" id="PF08327"/>
    </source>
</evidence>
<dbReference type="GeneID" id="66855890"/>
<protein>
    <recommendedName>
        <fullName evidence="3">Activator of Hsp90 ATPase homologue 1/2-like C-terminal domain-containing protein</fullName>
    </recommendedName>
</protein>
<evidence type="ECO:0000313" key="5">
    <source>
        <dbReference type="Proteomes" id="UP000011074"/>
    </source>
</evidence>
<feature type="domain" description="Activator of Hsp90 ATPase homologue 1/2-like C-terminal" evidence="3">
    <location>
        <begin position="37"/>
        <end position="147"/>
    </location>
</feature>
<dbReference type="InterPro" id="IPR023393">
    <property type="entry name" value="START-like_dom_sf"/>
</dbReference>
<accession>A0A8A1UNY7</accession>
<dbReference type="EMBL" id="CP048261">
    <property type="protein sequence ID" value="QST81807.1"/>
    <property type="molecule type" value="Genomic_DNA"/>
</dbReference>
<sequence length="191" mass="21141">MDSGYVDQGSDIHPSSAGAAPQRAVHGSFSLSRDFSVPPARVFAAFAEPALRTRWFRMPARREDVHHELDFRIGGSELARATTRVSGVEEHLEYRSRFLDIVPGTRIVSVYETYVDHVRRWVSLTTVELAERPDGCRLEWTEQYAFLVATAGGGQDVAHLRGSAQLLLNGLSTVVEPHLYGHLGTQGRTAP</sequence>
<reference evidence="4" key="3">
    <citation type="journal article" date="2021" name="bioRxiv">
        <title>Bilateral symmetry of linear streptomycete chromosomes.</title>
        <authorList>
            <person name="Algora-Gallardo L."/>
            <person name="Schniete J.K."/>
            <person name="Mark D.R."/>
            <person name="Hunter I.S."/>
            <person name="Herron P.R."/>
        </authorList>
    </citation>
    <scope>NUCLEOTIDE SEQUENCE</scope>
    <source>
        <strain evidence="4">ATCC 10970</strain>
    </source>
</reference>